<dbReference type="KEGG" id="kne:92180603"/>
<feature type="coiled-coil region" evidence="1">
    <location>
        <begin position="18"/>
        <end position="45"/>
    </location>
</feature>
<reference evidence="3 4" key="1">
    <citation type="journal article" date="2024" name="bioRxiv">
        <title>Comparative genomics of Cryptococcus and Kwoniella reveals pathogenesis evolution and contrasting karyotype dynamics via intercentromeric recombination or chromosome fusion.</title>
        <authorList>
            <person name="Coelho M.A."/>
            <person name="David-Palma M."/>
            <person name="Shea T."/>
            <person name="Bowers K."/>
            <person name="McGinley-Smith S."/>
            <person name="Mohammad A.W."/>
            <person name="Gnirke A."/>
            <person name="Yurkov A.M."/>
            <person name="Nowrousian M."/>
            <person name="Sun S."/>
            <person name="Cuomo C.A."/>
            <person name="Heitman J."/>
        </authorList>
    </citation>
    <scope>NUCLEOTIDE SEQUENCE [LARGE SCALE GENOMIC DNA]</scope>
    <source>
        <strain evidence="3 4">CBS 13917</strain>
    </source>
</reference>
<protein>
    <submittedName>
        <fullName evidence="3">Uncharacterized protein</fullName>
    </submittedName>
</protein>
<feature type="region of interest" description="Disordered" evidence="2">
    <location>
        <begin position="147"/>
        <end position="168"/>
    </location>
</feature>
<dbReference type="InterPro" id="IPR038966">
    <property type="entry name" value="TMA17"/>
</dbReference>
<dbReference type="GO" id="GO:0030674">
    <property type="term" value="F:protein-macromolecule adaptor activity"/>
    <property type="evidence" value="ECO:0007669"/>
    <property type="project" value="TreeGrafter"/>
</dbReference>
<dbReference type="AlphaFoldDB" id="A0AAW0YQN4"/>
<dbReference type="EMBL" id="JBCAWK010000006">
    <property type="protein sequence ID" value="KAK8854606.1"/>
    <property type="molecule type" value="Genomic_DNA"/>
</dbReference>
<dbReference type="GeneID" id="92180603"/>
<feature type="compositionally biased region" description="Polar residues" evidence="2">
    <location>
        <begin position="148"/>
        <end position="159"/>
    </location>
</feature>
<dbReference type="Proteomes" id="UP001388673">
    <property type="component" value="Unassembled WGS sequence"/>
</dbReference>
<gene>
    <name evidence="3" type="ORF">IAR55_003345</name>
</gene>
<comment type="caution">
    <text evidence="3">The sequence shown here is derived from an EMBL/GenBank/DDBJ whole genome shotgun (WGS) entry which is preliminary data.</text>
</comment>
<organism evidence="3 4">
    <name type="scientific">Kwoniella newhampshirensis</name>
    <dbReference type="NCBI Taxonomy" id="1651941"/>
    <lineage>
        <taxon>Eukaryota</taxon>
        <taxon>Fungi</taxon>
        <taxon>Dikarya</taxon>
        <taxon>Basidiomycota</taxon>
        <taxon>Agaricomycotina</taxon>
        <taxon>Tremellomycetes</taxon>
        <taxon>Tremellales</taxon>
        <taxon>Cryptococcaceae</taxon>
        <taxon>Kwoniella</taxon>
    </lineage>
</organism>
<dbReference type="PANTHER" id="PTHR40422:SF1">
    <property type="entry name" value="TRANSLATION MACHINERY-ASSOCIATED PROTEIN 17"/>
    <property type="match status" value="1"/>
</dbReference>
<keyword evidence="4" id="KW-1185">Reference proteome</keyword>
<accession>A0AAW0YQN4</accession>
<sequence length="168" mass="18051">MSGPIPFTPKHPQPFTLEEAMQLEVETLTTEINRLTNSIQHLSRTQDELTSYLRSEEGRSDPDTTEVEQAVEENEEVIASQSERISLITIALRNKLGGETRLEHYGFKMDEVFAKYGKGGGPNGVSVGAGLGGVENGATAIAPGRMAVSSTVGPPTNLTNDEEGGLHL</sequence>
<proteinExistence type="predicted"/>
<evidence type="ECO:0000256" key="2">
    <source>
        <dbReference type="SAM" id="MobiDB-lite"/>
    </source>
</evidence>
<evidence type="ECO:0000313" key="4">
    <source>
        <dbReference type="Proteomes" id="UP001388673"/>
    </source>
</evidence>
<dbReference type="GO" id="GO:0070682">
    <property type="term" value="P:proteasome regulatory particle assembly"/>
    <property type="evidence" value="ECO:0007669"/>
    <property type="project" value="InterPro"/>
</dbReference>
<dbReference type="PANTHER" id="PTHR40422">
    <property type="entry name" value="TRANSLATION MACHINERY-ASSOCIATED PROTEIN 17"/>
    <property type="match status" value="1"/>
</dbReference>
<dbReference type="RefSeq" id="XP_066802844.1">
    <property type="nucleotide sequence ID" value="XM_066946452.1"/>
</dbReference>
<evidence type="ECO:0000313" key="3">
    <source>
        <dbReference type="EMBL" id="KAK8854606.1"/>
    </source>
</evidence>
<name>A0AAW0YQN4_9TREE</name>
<evidence type="ECO:0000256" key="1">
    <source>
        <dbReference type="SAM" id="Coils"/>
    </source>
</evidence>
<keyword evidence="1" id="KW-0175">Coiled coil</keyword>